<dbReference type="InterPro" id="IPR002202">
    <property type="entry name" value="HMG_CoA_Rdtase"/>
</dbReference>
<feature type="transmembrane region" description="Helical" evidence="1">
    <location>
        <begin position="48"/>
        <end position="67"/>
    </location>
</feature>
<dbReference type="GO" id="GO:0008299">
    <property type="term" value="P:isoprenoid biosynthetic process"/>
    <property type="evidence" value="ECO:0007669"/>
    <property type="project" value="TreeGrafter"/>
</dbReference>
<organism evidence="2 3">
    <name type="scientific">Crotalaria pallida</name>
    <name type="common">Smooth rattlebox</name>
    <name type="synonym">Crotalaria striata</name>
    <dbReference type="NCBI Taxonomy" id="3830"/>
    <lineage>
        <taxon>Eukaryota</taxon>
        <taxon>Viridiplantae</taxon>
        <taxon>Streptophyta</taxon>
        <taxon>Embryophyta</taxon>
        <taxon>Tracheophyta</taxon>
        <taxon>Spermatophyta</taxon>
        <taxon>Magnoliopsida</taxon>
        <taxon>eudicotyledons</taxon>
        <taxon>Gunneridae</taxon>
        <taxon>Pentapetalae</taxon>
        <taxon>rosids</taxon>
        <taxon>fabids</taxon>
        <taxon>Fabales</taxon>
        <taxon>Fabaceae</taxon>
        <taxon>Papilionoideae</taxon>
        <taxon>50 kb inversion clade</taxon>
        <taxon>genistoids sensu lato</taxon>
        <taxon>core genistoids</taxon>
        <taxon>Crotalarieae</taxon>
        <taxon>Crotalaria</taxon>
    </lineage>
</organism>
<keyword evidence="1" id="KW-0472">Membrane</keyword>
<accession>A0AAN9F2S4</accession>
<evidence type="ECO:0000256" key="1">
    <source>
        <dbReference type="SAM" id="Phobius"/>
    </source>
</evidence>
<protein>
    <submittedName>
        <fullName evidence="2">Uncharacterized protein</fullName>
    </submittedName>
</protein>
<dbReference type="AlphaFoldDB" id="A0AAN9F2S4"/>
<sequence>MLHVPNLNFQFPTYPKMGNASMVIFPQRPLSVTFSSSTSLHLVTFPKLAVILSLIASIIYLLGIDFIQSFITYSSTKEKDDPLFHNHHDVINIHHQHQIPKLPAPPPPQDLFISSISSQERNEIVKSVVEGKTSSYSLESSLGYCCRAASIRREALQRVAGRSLQSLPLEGEQWCQWR</sequence>
<reference evidence="2 3" key="1">
    <citation type="submission" date="2024-01" db="EMBL/GenBank/DDBJ databases">
        <title>The genomes of 5 underutilized Papilionoideae crops provide insights into root nodulation and disease resistanc.</title>
        <authorList>
            <person name="Yuan L."/>
        </authorList>
    </citation>
    <scope>NUCLEOTIDE SEQUENCE [LARGE SCALE GENOMIC DNA]</scope>
    <source>
        <strain evidence="2">ZHUSHIDOU_FW_LH</strain>
        <tissue evidence="2">Leaf</tissue>
    </source>
</reference>
<dbReference type="PROSITE" id="PS50065">
    <property type="entry name" value="HMG_COA_REDUCTASE_4"/>
    <property type="match status" value="1"/>
</dbReference>
<proteinExistence type="predicted"/>
<dbReference type="GO" id="GO:0015936">
    <property type="term" value="P:coenzyme A metabolic process"/>
    <property type="evidence" value="ECO:0007669"/>
    <property type="project" value="InterPro"/>
</dbReference>
<dbReference type="Gene3D" id="1.10.3270.10">
    <property type="entry name" value="HMGR, N-terminal domain"/>
    <property type="match status" value="1"/>
</dbReference>
<dbReference type="GO" id="GO:0005789">
    <property type="term" value="C:endoplasmic reticulum membrane"/>
    <property type="evidence" value="ECO:0007669"/>
    <property type="project" value="TreeGrafter"/>
</dbReference>
<dbReference type="EMBL" id="JAYWIO010000004">
    <property type="protein sequence ID" value="KAK7267876.1"/>
    <property type="molecule type" value="Genomic_DNA"/>
</dbReference>
<evidence type="ECO:0000313" key="2">
    <source>
        <dbReference type="EMBL" id="KAK7267876.1"/>
    </source>
</evidence>
<gene>
    <name evidence="2" type="ORF">RIF29_20556</name>
</gene>
<dbReference type="GO" id="GO:0016126">
    <property type="term" value="P:sterol biosynthetic process"/>
    <property type="evidence" value="ECO:0007669"/>
    <property type="project" value="TreeGrafter"/>
</dbReference>
<evidence type="ECO:0000313" key="3">
    <source>
        <dbReference type="Proteomes" id="UP001372338"/>
    </source>
</evidence>
<keyword evidence="1" id="KW-1133">Transmembrane helix</keyword>
<keyword evidence="3" id="KW-1185">Reference proteome</keyword>
<dbReference type="InterPro" id="IPR023282">
    <property type="entry name" value="HMG_CoA_Rdtase_N"/>
</dbReference>
<dbReference type="GO" id="GO:0004420">
    <property type="term" value="F:hydroxymethylglutaryl-CoA reductase (NADPH) activity"/>
    <property type="evidence" value="ECO:0007669"/>
    <property type="project" value="InterPro"/>
</dbReference>
<dbReference type="PANTHER" id="PTHR10572">
    <property type="entry name" value="3-HYDROXY-3-METHYLGLUTARYL-COENZYME A REDUCTASE"/>
    <property type="match status" value="1"/>
</dbReference>
<dbReference type="GO" id="GO:0005778">
    <property type="term" value="C:peroxisomal membrane"/>
    <property type="evidence" value="ECO:0007669"/>
    <property type="project" value="TreeGrafter"/>
</dbReference>
<comment type="caution">
    <text evidence="2">The sequence shown here is derived from an EMBL/GenBank/DDBJ whole genome shotgun (WGS) entry which is preliminary data.</text>
</comment>
<keyword evidence="1" id="KW-0812">Transmembrane</keyword>
<name>A0AAN9F2S4_CROPI</name>
<dbReference type="PANTHER" id="PTHR10572:SF24">
    <property type="entry name" value="3-HYDROXY-3-METHYLGLUTARYL-COENZYME A REDUCTASE"/>
    <property type="match status" value="1"/>
</dbReference>
<dbReference type="Proteomes" id="UP001372338">
    <property type="component" value="Unassembled WGS sequence"/>
</dbReference>